<name>A0A1S2VPL1_9BACT</name>
<proteinExistence type="predicted"/>
<evidence type="ECO:0000313" key="4">
    <source>
        <dbReference type="Proteomes" id="UP000181790"/>
    </source>
</evidence>
<evidence type="ECO:0000259" key="2">
    <source>
        <dbReference type="Pfam" id="PF06580"/>
    </source>
</evidence>
<keyword evidence="1" id="KW-1133">Transmembrane helix</keyword>
<keyword evidence="1" id="KW-0812">Transmembrane</keyword>
<keyword evidence="4" id="KW-1185">Reference proteome</keyword>
<feature type="transmembrane region" description="Helical" evidence="1">
    <location>
        <begin position="37"/>
        <end position="55"/>
    </location>
</feature>
<feature type="transmembrane region" description="Helical" evidence="1">
    <location>
        <begin position="116"/>
        <end position="138"/>
    </location>
</feature>
<sequence>MNRLNDRTLRIAGPLVLWVIGTVFFNMDVIFRNQVRLERFIPYGILTLYLSWFSIRWLVQQAQRRYPEIERTQRRIVWIGLTGVPMTMLLVGARLLLTKYWVFAGEKAWEYGDIPFMAGIGLFYLTIIGAIYEARYFFGAWLKEKIISEELRRSKLEIQLRSLKEQIQPHFLFNSLNSLQALVKANENPKAVQFIGDLAQVYRYLLQSNDEPLIGLEKELAFTHAYLSLLKTRFEDGLNLDMAIDPAFRACYLPSLTLQLLVENAVKHNVVSISKPLTIKIYTRGDGFLVVENKLQRRPRPDVMSDRKGLLTISQKYRLLGQPPIDIQETESVFMVTVPLIHENIIRKQ</sequence>
<keyword evidence="1" id="KW-0472">Membrane</keyword>
<comment type="caution">
    <text evidence="3">The sequence shown here is derived from an EMBL/GenBank/DDBJ whole genome shotgun (WGS) entry which is preliminary data.</text>
</comment>
<protein>
    <submittedName>
        <fullName evidence="3">Histidine kinase</fullName>
    </submittedName>
</protein>
<dbReference type="GO" id="GO:0000155">
    <property type="term" value="F:phosphorelay sensor kinase activity"/>
    <property type="evidence" value="ECO:0007669"/>
    <property type="project" value="InterPro"/>
</dbReference>
<dbReference type="OrthoDB" id="927174at2"/>
<feature type="transmembrane region" description="Helical" evidence="1">
    <location>
        <begin position="12"/>
        <end position="31"/>
    </location>
</feature>
<reference evidence="3 4" key="1">
    <citation type="submission" date="2016-10" db="EMBL/GenBank/DDBJ databases">
        <title>Arsenicibacter rosenii gen. nov., sp. nov., an efficient arsenic-methylating bacterium isolated from an arsenic-contaminated paddy soil.</title>
        <authorList>
            <person name="Huang K."/>
        </authorList>
    </citation>
    <scope>NUCLEOTIDE SEQUENCE [LARGE SCALE GENOMIC DNA]</scope>
    <source>
        <strain evidence="3 4">SM-1</strain>
    </source>
</reference>
<dbReference type="AlphaFoldDB" id="A0A1S2VPL1"/>
<gene>
    <name evidence="3" type="ORF">BLX24_00875</name>
</gene>
<dbReference type="InterPro" id="IPR050640">
    <property type="entry name" value="Bact_2-comp_sensor_kinase"/>
</dbReference>
<keyword evidence="3" id="KW-0808">Transferase</keyword>
<dbReference type="PANTHER" id="PTHR34220:SF7">
    <property type="entry name" value="SENSOR HISTIDINE KINASE YPDA"/>
    <property type="match status" value="1"/>
</dbReference>
<keyword evidence="3" id="KW-0418">Kinase</keyword>
<organism evidence="3 4">
    <name type="scientific">Arsenicibacter rosenii</name>
    <dbReference type="NCBI Taxonomy" id="1750698"/>
    <lineage>
        <taxon>Bacteria</taxon>
        <taxon>Pseudomonadati</taxon>
        <taxon>Bacteroidota</taxon>
        <taxon>Cytophagia</taxon>
        <taxon>Cytophagales</taxon>
        <taxon>Spirosomataceae</taxon>
        <taxon>Arsenicibacter</taxon>
    </lineage>
</organism>
<dbReference type="GO" id="GO:0016020">
    <property type="term" value="C:membrane"/>
    <property type="evidence" value="ECO:0007669"/>
    <property type="project" value="InterPro"/>
</dbReference>
<evidence type="ECO:0000256" key="1">
    <source>
        <dbReference type="SAM" id="Phobius"/>
    </source>
</evidence>
<dbReference type="PANTHER" id="PTHR34220">
    <property type="entry name" value="SENSOR HISTIDINE KINASE YPDA"/>
    <property type="match status" value="1"/>
</dbReference>
<feature type="transmembrane region" description="Helical" evidence="1">
    <location>
        <begin position="76"/>
        <end position="96"/>
    </location>
</feature>
<dbReference type="Proteomes" id="UP000181790">
    <property type="component" value="Unassembled WGS sequence"/>
</dbReference>
<feature type="domain" description="Signal transduction histidine kinase internal region" evidence="2">
    <location>
        <begin position="159"/>
        <end position="237"/>
    </location>
</feature>
<dbReference type="EMBL" id="MORL01000001">
    <property type="protein sequence ID" value="OIN60699.1"/>
    <property type="molecule type" value="Genomic_DNA"/>
</dbReference>
<dbReference type="RefSeq" id="WP_071501199.1">
    <property type="nucleotide sequence ID" value="NZ_MORL01000001.1"/>
</dbReference>
<dbReference type="Pfam" id="PF06580">
    <property type="entry name" value="His_kinase"/>
    <property type="match status" value="1"/>
</dbReference>
<evidence type="ECO:0000313" key="3">
    <source>
        <dbReference type="EMBL" id="OIN60699.1"/>
    </source>
</evidence>
<dbReference type="InterPro" id="IPR010559">
    <property type="entry name" value="Sig_transdc_His_kin_internal"/>
</dbReference>
<accession>A0A1S2VPL1</accession>